<protein>
    <submittedName>
        <fullName evidence="1">Cupin</fullName>
    </submittedName>
</protein>
<dbReference type="InterPro" id="IPR014500">
    <property type="entry name" value="UCP019307_cupin"/>
</dbReference>
<accession>A0ABS5ERI0</accession>
<dbReference type="PIRSF" id="PIRSF019307">
    <property type="entry name" value="UCP019307"/>
    <property type="match status" value="1"/>
</dbReference>
<reference evidence="2" key="1">
    <citation type="journal article" date="2021" name="Syst. Appl. Microbiol.">
        <title>Roseomonas hellenica sp. nov., isolated from roots of wild-growing Alkanna tinctoria.</title>
        <authorList>
            <person name="Rat A."/>
            <person name="Naranjo H.D."/>
            <person name="Lebbe L."/>
            <person name="Cnockaert M."/>
            <person name="Krigas N."/>
            <person name="Grigoriadou K."/>
            <person name="Maloupa E."/>
            <person name="Willems A."/>
        </authorList>
    </citation>
    <scope>NUCLEOTIDE SEQUENCE [LARGE SCALE GENOMIC DNA]</scope>
    <source>
        <strain evidence="2">LMG 31523</strain>
    </source>
</reference>
<dbReference type="SUPFAM" id="SSF51182">
    <property type="entry name" value="RmlC-like cupins"/>
    <property type="match status" value="1"/>
</dbReference>
<name>A0ABS5ERI0_9PROT</name>
<keyword evidence="2" id="KW-1185">Reference proteome</keyword>
<comment type="caution">
    <text evidence="1">The sequence shown here is derived from an EMBL/GenBank/DDBJ whole genome shotgun (WGS) entry which is preliminary data.</text>
</comment>
<dbReference type="InterPro" id="IPR047121">
    <property type="entry name" value="YjiB-like"/>
</dbReference>
<gene>
    <name evidence="1" type="ORF">GXW71_00855</name>
</gene>
<dbReference type="EMBL" id="JAAGBB010000001">
    <property type="protein sequence ID" value="MBR0662891.1"/>
    <property type="molecule type" value="Genomic_DNA"/>
</dbReference>
<dbReference type="InterPro" id="IPR014710">
    <property type="entry name" value="RmlC-like_jellyroll"/>
</dbReference>
<dbReference type="PANTHER" id="PTHR36448">
    <property type="entry name" value="BLR7373 PROTEIN"/>
    <property type="match status" value="1"/>
</dbReference>
<evidence type="ECO:0000313" key="1">
    <source>
        <dbReference type="EMBL" id="MBR0662891.1"/>
    </source>
</evidence>
<evidence type="ECO:0000313" key="2">
    <source>
        <dbReference type="Proteomes" id="UP001196870"/>
    </source>
</evidence>
<dbReference type="Gene3D" id="2.60.120.10">
    <property type="entry name" value="Jelly Rolls"/>
    <property type="match status" value="1"/>
</dbReference>
<organism evidence="1 2">
    <name type="scientific">Plastoroseomonas hellenica</name>
    <dbReference type="NCBI Taxonomy" id="2687306"/>
    <lineage>
        <taxon>Bacteria</taxon>
        <taxon>Pseudomonadati</taxon>
        <taxon>Pseudomonadota</taxon>
        <taxon>Alphaproteobacteria</taxon>
        <taxon>Acetobacterales</taxon>
        <taxon>Acetobacteraceae</taxon>
        <taxon>Plastoroseomonas</taxon>
    </lineage>
</organism>
<proteinExistence type="predicted"/>
<dbReference type="PANTHER" id="PTHR36448:SF2">
    <property type="entry name" value="CUPIN TYPE-1 DOMAIN-CONTAINING PROTEIN"/>
    <property type="match status" value="1"/>
</dbReference>
<dbReference type="InterPro" id="IPR011051">
    <property type="entry name" value="RmlC_Cupin_sf"/>
</dbReference>
<dbReference type="CDD" id="cd02219">
    <property type="entry name" value="cupin_YjlB-like"/>
    <property type="match status" value="1"/>
</dbReference>
<dbReference type="Proteomes" id="UP001196870">
    <property type="component" value="Unassembled WGS sequence"/>
</dbReference>
<sequence>MPEVLQLGRNGWMPNNPRLPVLLYRSAVPVAGEDPAALFEALFQRTGWPAQWRDGVYAYHHYHTAGHEVLGFAGGKARLMLGGPKGQEVQVTAGDVVVLPAGTGHCRLNASPDFLVVGAYPPGQDGDICRTAPTAAMIERIMTLPVPESDPVFGAEGPLPRLWRVA</sequence>